<gene>
    <name evidence="1" type="ORF">ESB00_13220</name>
</gene>
<protein>
    <submittedName>
        <fullName evidence="1">DUF2934 domain-containing protein</fullName>
    </submittedName>
</protein>
<dbReference type="OrthoDB" id="200347at2"/>
<reference evidence="1 2" key="1">
    <citation type="submission" date="2019-01" db="EMBL/GenBank/DDBJ databases">
        <title>Lacunisphaera sp. strain TWA-58.</title>
        <authorList>
            <person name="Chen W.-M."/>
        </authorList>
    </citation>
    <scope>NUCLEOTIDE SEQUENCE [LARGE SCALE GENOMIC DNA]</scope>
    <source>
        <strain evidence="1 2">TWA-58</strain>
    </source>
</reference>
<name>A0A4Q1CCT8_9BACT</name>
<dbReference type="Proteomes" id="UP000290218">
    <property type="component" value="Unassembled WGS sequence"/>
</dbReference>
<sequence>MKNHTDYEAHHSSSIIARHEAIATLAHDLWLRAGRPENQAQAHWLEAEQALVDAPPEDGLTQPLLPVDF</sequence>
<comment type="caution">
    <text evidence="1">The sequence shown here is derived from an EMBL/GenBank/DDBJ whole genome shotgun (WGS) entry which is preliminary data.</text>
</comment>
<dbReference type="InterPro" id="IPR021327">
    <property type="entry name" value="DUF2934"/>
</dbReference>
<evidence type="ECO:0000313" key="1">
    <source>
        <dbReference type="EMBL" id="RXK56786.1"/>
    </source>
</evidence>
<proteinExistence type="predicted"/>
<organism evidence="1 2">
    <name type="scientific">Oleiharenicola lentus</name>
    <dbReference type="NCBI Taxonomy" id="2508720"/>
    <lineage>
        <taxon>Bacteria</taxon>
        <taxon>Pseudomonadati</taxon>
        <taxon>Verrucomicrobiota</taxon>
        <taxon>Opitutia</taxon>
        <taxon>Opitutales</taxon>
        <taxon>Opitutaceae</taxon>
        <taxon>Oleiharenicola</taxon>
    </lineage>
</organism>
<dbReference type="RefSeq" id="WP_129048151.1">
    <property type="nucleotide sequence ID" value="NZ_SDHX01000001.1"/>
</dbReference>
<dbReference type="EMBL" id="SDHX01000001">
    <property type="protein sequence ID" value="RXK56786.1"/>
    <property type="molecule type" value="Genomic_DNA"/>
</dbReference>
<dbReference type="AlphaFoldDB" id="A0A4Q1CCT8"/>
<keyword evidence="2" id="KW-1185">Reference proteome</keyword>
<evidence type="ECO:0000313" key="2">
    <source>
        <dbReference type="Proteomes" id="UP000290218"/>
    </source>
</evidence>
<dbReference type="Pfam" id="PF11154">
    <property type="entry name" value="DUF2934"/>
    <property type="match status" value="1"/>
</dbReference>
<accession>A0A4Q1CCT8</accession>